<feature type="region of interest" description="Disordered" evidence="1">
    <location>
        <begin position="58"/>
        <end position="97"/>
    </location>
</feature>
<feature type="compositionally biased region" description="Acidic residues" evidence="1">
    <location>
        <begin position="73"/>
        <end position="85"/>
    </location>
</feature>
<feature type="signal peptide" evidence="2">
    <location>
        <begin position="1"/>
        <end position="23"/>
    </location>
</feature>
<gene>
    <name evidence="3" type="ORF">GRI89_15065</name>
</gene>
<evidence type="ECO:0000313" key="3">
    <source>
        <dbReference type="EMBL" id="MXO60861.1"/>
    </source>
</evidence>
<comment type="caution">
    <text evidence="3">The sequence shown here is derived from an EMBL/GenBank/DDBJ whole genome shotgun (WGS) entry which is preliminary data.</text>
</comment>
<name>A0A6I4SXX8_9SPHN</name>
<proteinExistence type="predicted"/>
<feature type="compositionally biased region" description="Low complexity" evidence="1">
    <location>
        <begin position="86"/>
        <end position="97"/>
    </location>
</feature>
<dbReference type="OrthoDB" id="7511418at2"/>
<dbReference type="RefSeq" id="WP_159797413.1">
    <property type="nucleotide sequence ID" value="NZ_WTYM01000058.1"/>
</dbReference>
<dbReference type="AlphaFoldDB" id="A0A6I4SXX8"/>
<keyword evidence="4" id="KW-1185">Reference proteome</keyword>
<feature type="compositionally biased region" description="Low complexity" evidence="1">
    <location>
        <begin position="63"/>
        <end position="72"/>
    </location>
</feature>
<dbReference type="PROSITE" id="PS51257">
    <property type="entry name" value="PROKAR_LIPOPROTEIN"/>
    <property type="match status" value="1"/>
</dbReference>
<evidence type="ECO:0000256" key="1">
    <source>
        <dbReference type="SAM" id="MobiDB-lite"/>
    </source>
</evidence>
<dbReference type="Proteomes" id="UP000433652">
    <property type="component" value="Unassembled WGS sequence"/>
</dbReference>
<dbReference type="EMBL" id="WTYM01000058">
    <property type="protein sequence ID" value="MXO60861.1"/>
    <property type="molecule type" value="Genomic_DNA"/>
</dbReference>
<sequence length="97" mass="9866">MRRLKIRYLASAAVLAASLTACGGEQEQPAEGDASGEVLQGTISDDMLPLEQLQSRAPLAEPSAAVSGASSAEGDDETAPDEEEAAPVPEAAATPEE</sequence>
<organism evidence="3 4">
    <name type="scientific">Croceibacterium salegens</name>
    <dbReference type="NCBI Taxonomy" id="1737568"/>
    <lineage>
        <taxon>Bacteria</taxon>
        <taxon>Pseudomonadati</taxon>
        <taxon>Pseudomonadota</taxon>
        <taxon>Alphaproteobacteria</taxon>
        <taxon>Sphingomonadales</taxon>
        <taxon>Erythrobacteraceae</taxon>
        <taxon>Croceibacterium</taxon>
    </lineage>
</organism>
<feature type="chain" id="PRO_5026101213" evidence="2">
    <location>
        <begin position="24"/>
        <end position="97"/>
    </location>
</feature>
<reference evidence="3 4" key="1">
    <citation type="submission" date="2019-12" db="EMBL/GenBank/DDBJ databases">
        <title>Genomic-based taxomic classification of the family Erythrobacteraceae.</title>
        <authorList>
            <person name="Xu L."/>
        </authorList>
    </citation>
    <scope>NUCLEOTIDE SEQUENCE [LARGE SCALE GENOMIC DNA]</scope>
    <source>
        <strain evidence="3 4">MCCC 1K01500</strain>
    </source>
</reference>
<accession>A0A6I4SXX8</accession>
<keyword evidence="2" id="KW-0732">Signal</keyword>
<protein>
    <submittedName>
        <fullName evidence="3">Uncharacterized protein</fullName>
    </submittedName>
</protein>
<evidence type="ECO:0000256" key="2">
    <source>
        <dbReference type="SAM" id="SignalP"/>
    </source>
</evidence>
<evidence type="ECO:0000313" key="4">
    <source>
        <dbReference type="Proteomes" id="UP000433652"/>
    </source>
</evidence>